<keyword evidence="13 17" id="KW-0472">Membrane</keyword>
<dbReference type="GO" id="GO:0016020">
    <property type="term" value="C:membrane"/>
    <property type="evidence" value="ECO:0007669"/>
    <property type="project" value="UniProtKB-SubCell"/>
</dbReference>
<comment type="caution">
    <text evidence="19">The sequence shown here is derived from an EMBL/GenBank/DDBJ whole genome shotgun (WGS) entry which is preliminary data.</text>
</comment>
<evidence type="ECO:0000256" key="9">
    <source>
        <dbReference type="ARBA" id="ARBA00022737"/>
    </source>
</evidence>
<dbReference type="Pfam" id="PF08409">
    <property type="entry name" value="TMTC_DUF1736"/>
    <property type="match status" value="1"/>
</dbReference>
<evidence type="ECO:0000256" key="16">
    <source>
        <dbReference type="PROSITE-ProRule" id="PRU00339"/>
    </source>
</evidence>
<organism evidence="19 20">
    <name type="scientific">Popillia japonica</name>
    <name type="common">Japanese beetle</name>
    <dbReference type="NCBI Taxonomy" id="7064"/>
    <lineage>
        <taxon>Eukaryota</taxon>
        <taxon>Metazoa</taxon>
        <taxon>Ecdysozoa</taxon>
        <taxon>Arthropoda</taxon>
        <taxon>Hexapoda</taxon>
        <taxon>Insecta</taxon>
        <taxon>Pterygota</taxon>
        <taxon>Neoptera</taxon>
        <taxon>Endopterygota</taxon>
        <taxon>Coleoptera</taxon>
        <taxon>Polyphaga</taxon>
        <taxon>Scarabaeiformia</taxon>
        <taxon>Scarabaeidae</taxon>
        <taxon>Rutelinae</taxon>
        <taxon>Popillia</taxon>
    </lineage>
</organism>
<comment type="catalytic activity">
    <reaction evidence="14">
        <text>a di-trans,poly-cis-dolichyl beta-D-mannosyl phosphate + L-threonyl-[protein] = 3-O-(alpha-D-mannosyl)-L-threonyl-[protein] + a di-trans,poly-cis-dolichyl phosphate + H(+)</text>
        <dbReference type="Rhea" id="RHEA:53396"/>
        <dbReference type="Rhea" id="RHEA-COMP:11060"/>
        <dbReference type="Rhea" id="RHEA-COMP:13547"/>
        <dbReference type="Rhea" id="RHEA-COMP:19498"/>
        <dbReference type="Rhea" id="RHEA-COMP:19501"/>
        <dbReference type="ChEBI" id="CHEBI:15378"/>
        <dbReference type="ChEBI" id="CHEBI:30013"/>
        <dbReference type="ChEBI" id="CHEBI:57683"/>
        <dbReference type="ChEBI" id="CHEBI:58211"/>
        <dbReference type="ChEBI" id="CHEBI:137323"/>
        <dbReference type="EC" id="2.4.1.109"/>
    </reaction>
</comment>
<feature type="transmembrane region" description="Helical" evidence="17">
    <location>
        <begin position="87"/>
        <end position="105"/>
    </location>
</feature>
<keyword evidence="7" id="KW-0808">Transferase</keyword>
<comment type="pathway">
    <text evidence="4">Protein modification; protein glycosylation.</text>
</comment>
<dbReference type="Pfam" id="PF13181">
    <property type="entry name" value="TPR_8"/>
    <property type="match status" value="1"/>
</dbReference>
<dbReference type="PANTHER" id="PTHR44227">
    <property type="match status" value="1"/>
</dbReference>
<comment type="catalytic activity">
    <reaction evidence="15">
        <text>a di-trans,poly-cis-dolichyl beta-D-mannosyl phosphate + L-seryl-[protein] = 3-O-(alpha-D-mannosyl)-L-seryl-[protein] + a di-trans,poly-cis-dolichyl phosphate + H(+)</text>
        <dbReference type="Rhea" id="RHEA:17377"/>
        <dbReference type="Rhea" id="RHEA-COMP:9863"/>
        <dbReference type="Rhea" id="RHEA-COMP:13546"/>
        <dbReference type="Rhea" id="RHEA-COMP:19498"/>
        <dbReference type="Rhea" id="RHEA-COMP:19501"/>
        <dbReference type="ChEBI" id="CHEBI:15378"/>
        <dbReference type="ChEBI" id="CHEBI:29999"/>
        <dbReference type="ChEBI" id="CHEBI:57683"/>
        <dbReference type="ChEBI" id="CHEBI:58211"/>
        <dbReference type="ChEBI" id="CHEBI:137321"/>
        <dbReference type="EC" id="2.4.1.109"/>
    </reaction>
</comment>
<evidence type="ECO:0000256" key="14">
    <source>
        <dbReference type="ARBA" id="ARBA00045085"/>
    </source>
</evidence>
<comment type="function">
    <text evidence="1">Transfers mannosyl residues to the hydroxyl group of serine or threonine residues.</text>
</comment>
<dbReference type="InterPro" id="IPR019734">
    <property type="entry name" value="TPR_rpt"/>
</dbReference>
<dbReference type="GO" id="GO:0004169">
    <property type="term" value="F:dolichyl-phosphate-mannose-protein mannosyltransferase activity"/>
    <property type="evidence" value="ECO:0007669"/>
    <property type="project" value="UniProtKB-EC"/>
</dbReference>
<comment type="subcellular location">
    <subcellularLocation>
        <location evidence="3">Endoplasmic reticulum</location>
    </subcellularLocation>
    <subcellularLocation>
        <location evidence="2">Membrane</location>
        <topology evidence="2">Multi-pass membrane protein</topology>
    </subcellularLocation>
</comment>
<dbReference type="PROSITE" id="PS50293">
    <property type="entry name" value="TPR_REGION"/>
    <property type="match status" value="1"/>
</dbReference>
<evidence type="ECO:0000256" key="17">
    <source>
        <dbReference type="SAM" id="Phobius"/>
    </source>
</evidence>
<dbReference type="InterPro" id="IPR013618">
    <property type="entry name" value="TMTC_DUF1736"/>
</dbReference>
<dbReference type="EC" id="2.4.1.109" evidence="6"/>
<reference evidence="19 20" key="1">
    <citation type="journal article" date="2024" name="BMC Genomics">
        <title>De novo assembly and annotation of Popillia japonica's genome with initial clues to its potential as an invasive pest.</title>
        <authorList>
            <person name="Cucini C."/>
            <person name="Boschi S."/>
            <person name="Funari R."/>
            <person name="Cardaioli E."/>
            <person name="Iannotti N."/>
            <person name="Marturano G."/>
            <person name="Paoli F."/>
            <person name="Bruttini M."/>
            <person name="Carapelli A."/>
            <person name="Frati F."/>
            <person name="Nardi F."/>
        </authorList>
    </citation>
    <scope>NUCLEOTIDE SEQUENCE [LARGE SCALE GENOMIC DNA]</scope>
    <source>
        <strain evidence="19">DMR45628</strain>
    </source>
</reference>
<evidence type="ECO:0000256" key="2">
    <source>
        <dbReference type="ARBA" id="ARBA00004141"/>
    </source>
</evidence>
<accession>A0AAW1K1R2</accession>
<proteinExistence type="inferred from homology"/>
<evidence type="ECO:0000256" key="8">
    <source>
        <dbReference type="ARBA" id="ARBA00022692"/>
    </source>
</evidence>
<feature type="transmembrane region" description="Helical" evidence="17">
    <location>
        <begin position="441"/>
        <end position="467"/>
    </location>
</feature>
<dbReference type="GO" id="GO:0005783">
    <property type="term" value="C:endoplasmic reticulum"/>
    <property type="evidence" value="ECO:0007669"/>
    <property type="project" value="UniProtKB-SubCell"/>
</dbReference>
<evidence type="ECO:0000259" key="18">
    <source>
        <dbReference type="Pfam" id="PF08409"/>
    </source>
</evidence>
<keyword evidence="20" id="KW-1185">Reference proteome</keyword>
<dbReference type="SMART" id="SM00028">
    <property type="entry name" value="TPR"/>
    <property type="match status" value="2"/>
</dbReference>
<keyword evidence="12 17" id="KW-1133">Transmembrane helix</keyword>
<evidence type="ECO:0000256" key="15">
    <source>
        <dbReference type="ARBA" id="ARBA00045102"/>
    </source>
</evidence>
<evidence type="ECO:0000256" key="5">
    <source>
        <dbReference type="ARBA" id="ARBA00007882"/>
    </source>
</evidence>
<dbReference type="Gene3D" id="1.25.40.10">
    <property type="entry name" value="Tetratricopeptide repeat domain"/>
    <property type="match status" value="1"/>
</dbReference>
<dbReference type="AlphaFoldDB" id="A0AAW1K1R2"/>
<keyword evidence="8 17" id="KW-0812">Transmembrane</keyword>
<dbReference type="Proteomes" id="UP001458880">
    <property type="component" value="Unassembled WGS sequence"/>
</dbReference>
<feature type="transmembrane region" description="Helical" evidence="17">
    <location>
        <begin position="269"/>
        <end position="292"/>
    </location>
</feature>
<evidence type="ECO:0000256" key="13">
    <source>
        <dbReference type="ARBA" id="ARBA00023136"/>
    </source>
</evidence>
<evidence type="ECO:0000256" key="3">
    <source>
        <dbReference type="ARBA" id="ARBA00004240"/>
    </source>
</evidence>
<name>A0AAW1K1R2_POPJA</name>
<dbReference type="GO" id="GO:0030968">
    <property type="term" value="P:endoplasmic reticulum unfolded protein response"/>
    <property type="evidence" value="ECO:0007669"/>
    <property type="project" value="TreeGrafter"/>
</dbReference>
<feature type="transmembrane region" description="Helical" evidence="17">
    <location>
        <begin position="7"/>
        <end position="25"/>
    </location>
</feature>
<dbReference type="PROSITE" id="PS50005">
    <property type="entry name" value="TPR"/>
    <property type="match status" value="1"/>
</dbReference>
<evidence type="ECO:0000256" key="12">
    <source>
        <dbReference type="ARBA" id="ARBA00022989"/>
    </source>
</evidence>
<protein>
    <recommendedName>
        <fullName evidence="6">dolichyl-phosphate-mannose--protein mannosyltransferase</fullName>
        <ecNumber evidence="6">2.4.1.109</ecNumber>
    </recommendedName>
</protein>
<feature type="transmembrane region" description="Helical" evidence="17">
    <location>
        <begin position="354"/>
        <end position="374"/>
    </location>
</feature>
<sequence length="570" mass="65311">MRQIATIALIGILCYCNSLFGSFVFDDAEAIVKNKDILPSTPLINVFKNDFGGTDVSLYTSHKSYRPITILSYRLNMIVSGSNLSAFQFHLMNVLLYIALSVLLYPTIRMLLMESKTCAHGSVVLFLSTLLFRTNNDSINVFKNDFWGTDVSLNTSHKSYRPITILSYRLNMIVSGSNLSAFQFHLTNVLLYIVLCILLYPTIRMLLMESKTCRSDVPFLSTLLFTVHPLHTEVVSGLVGRADLLCSILMIVSVLLYKRLIKTNSVMLFSVIYLIIFVAVLCKETAITALGLCSMYDIFYTRFRKRKFDINFVYRNVALATAGLTILYFRFWIMNFEGPTFAKIDNPAAFSDHILTRILTYNYIYFLNVLLMIWPQWLCFDWSMGCIPVINNFCDTRVVFVLVDGVYPRNQQFFFVCDANSTTNSLALSLLILPFVPASNIFFKVGFVIAERALLLPSAGYCILIVLGGKKLQKRFRVKEHIWRRCFYLTCILFAVRTIQQVCPKNAKVHYNIAKVAADNNDKQIALDEYRMAIELNPEYERAMNNLANLLREEKQFEEAEILLRRALKV</sequence>
<evidence type="ECO:0000256" key="1">
    <source>
        <dbReference type="ARBA" id="ARBA00003582"/>
    </source>
</evidence>
<keyword evidence="9" id="KW-0677">Repeat</keyword>
<feature type="transmembrane region" description="Helical" evidence="17">
    <location>
        <begin position="182"/>
        <end position="203"/>
    </location>
</feature>
<evidence type="ECO:0000313" key="20">
    <source>
        <dbReference type="Proteomes" id="UP001458880"/>
    </source>
</evidence>
<keyword evidence="11" id="KW-0256">Endoplasmic reticulum</keyword>
<dbReference type="SUPFAM" id="SSF48452">
    <property type="entry name" value="TPR-like"/>
    <property type="match status" value="1"/>
</dbReference>
<dbReference type="InterPro" id="IPR011990">
    <property type="entry name" value="TPR-like_helical_dom_sf"/>
</dbReference>
<keyword evidence="10 16" id="KW-0802">TPR repeat</keyword>
<comment type="similarity">
    <text evidence="5">Belongs to the TMTC family.</text>
</comment>
<evidence type="ECO:0000256" key="7">
    <source>
        <dbReference type="ARBA" id="ARBA00022679"/>
    </source>
</evidence>
<feature type="transmembrane region" description="Helical" evidence="17">
    <location>
        <begin position="312"/>
        <end position="333"/>
    </location>
</feature>
<feature type="repeat" description="TPR" evidence="16">
    <location>
        <begin position="507"/>
        <end position="540"/>
    </location>
</feature>
<dbReference type="PANTHER" id="PTHR44227:SF3">
    <property type="entry name" value="PROTEIN O-MANNOSYL-TRANSFERASE TMTC4"/>
    <property type="match status" value="1"/>
</dbReference>
<evidence type="ECO:0000256" key="6">
    <source>
        <dbReference type="ARBA" id="ARBA00012839"/>
    </source>
</evidence>
<evidence type="ECO:0000256" key="4">
    <source>
        <dbReference type="ARBA" id="ARBA00004922"/>
    </source>
</evidence>
<feature type="domain" description="DUF1736" evidence="18">
    <location>
        <begin position="336"/>
        <end position="402"/>
    </location>
</feature>
<feature type="transmembrane region" description="Helical" evidence="17">
    <location>
        <begin position="238"/>
        <end position="257"/>
    </location>
</feature>
<dbReference type="InterPro" id="IPR052346">
    <property type="entry name" value="O-mannosyl-transferase_TMTC"/>
</dbReference>
<dbReference type="EMBL" id="JASPKY010000267">
    <property type="protein sequence ID" value="KAK9712179.1"/>
    <property type="molecule type" value="Genomic_DNA"/>
</dbReference>
<evidence type="ECO:0000256" key="10">
    <source>
        <dbReference type="ARBA" id="ARBA00022803"/>
    </source>
</evidence>
<evidence type="ECO:0000313" key="19">
    <source>
        <dbReference type="EMBL" id="KAK9712179.1"/>
    </source>
</evidence>
<evidence type="ECO:0000256" key="11">
    <source>
        <dbReference type="ARBA" id="ARBA00022824"/>
    </source>
</evidence>
<gene>
    <name evidence="19" type="ORF">QE152_g25015</name>
</gene>